<evidence type="ECO:0000313" key="9">
    <source>
        <dbReference type="Proteomes" id="UP000321820"/>
    </source>
</evidence>
<keyword evidence="5" id="KW-0663">Pyridoxal phosphate</keyword>
<dbReference type="GO" id="GO:0004021">
    <property type="term" value="F:L-alanine:2-oxoglutarate aminotransferase activity"/>
    <property type="evidence" value="ECO:0007669"/>
    <property type="project" value="UniProtKB-EC"/>
</dbReference>
<keyword evidence="3 8" id="KW-0032">Aminotransferase</keyword>
<comment type="cofactor">
    <cofactor evidence="1">
        <name>pyridoxal 5'-phosphate</name>
        <dbReference type="ChEBI" id="CHEBI:597326"/>
    </cofactor>
</comment>
<dbReference type="Gene3D" id="3.40.640.10">
    <property type="entry name" value="Type I PLP-dependent aspartate aminotransferase-like (Major domain)"/>
    <property type="match status" value="1"/>
</dbReference>
<comment type="similarity">
    <text evidence="2">Belongs to the class-I pyridoxal-phosphate-dependent aminotransferase family.</text>
</comment>
<protein>
    <recommendedName>
        <fullName evidence="6">alanine transaminase</fullName>
        <ecNumber evidence="6">2.6.1.2</ecNumber>
    </recommendedName>
</protein>
<evidence type="ECO:0000256" key="1">
    <source>
        <dbReference type="ARBA" id="ARBA00001933"/>
    </source>
</evidence>
<dbReference type="OrthoDB" id="9802328at2"/>
<dbReference type="GO" id="GO:0030170">
    <property type="term" value="F:pyridoxal phosphate binding"/>
    <property type="evidence" value="ECO:0007669"/>
    <property type="project" value="InterPro"/>
</dbReference>
<dbReference type="KEGG" id="talb:FTW19_15190"/>
<dbReference type="Pfam" id="PF00155">
    <property type="entry name" value="Aminotran_1_2"/>
    <property type="match status" value="1"/>
</dbReference>
<evidence type="ECO:0000256" key="5">
    <source>
        <dbReference type="ARBA" id="ARBA00022898"/>
    </source>
</evidence>
<gene>
    <name evidence="8" type="ORF">FTW19_15190</name>
</gene>
<organism evidence="8 9">
    <name type="scientific">Terriglobus albidus</name>
    <dbReference type="NCBI Taxonomy" id="1592106"/>
    <lineage>
        <taxon>Bacteria</taxon>
        <taxon>Pseudomonadati</taxon>
        <taxon>Acidobacteriota</taxon>
        <taxon>Terriglobia</taxon>
        <taxon>Terriglobales</taxon>
        <taxon>Acidobacteriaceae</taxon>
        <taxon>Terriglobus</taxon>
    </lineage>
</organism>
<dbReference type="InterPro" id="IPR004839">
    <property type="entry name" value="Aminotransferase_I/II_large"/>
</dbReference>
<evidence type="ECO:0000256" key="4">
    <source>
        <dbReference type="ARBA" id="ARBA00022679"/>
    </source>
</evidence>
<dbReference type="Gene3D" id="3.90.1150.10">
    <property type="entry name" value="Aspartate Aminotransferase, domain 1"/>
    <property type="match status" value="1"/>
</dbReference>
<dbReference type="EC" id="2.6.1.2" evidence="6"/>
<dbReference type="InterPro" id="IPR051926">
    <property type="entry name" value="Ala_Aminotransferase"/>
</dbReference>
<dbReference type="Proteomes" id="UP000321820">
    <property type="component" value="Chromosome"/>
</dbReference>
<evidence type="ECO:0000313" key="8">
    <source>
        <dbReference type="EMBL" id="QEE29218.1"/>
    </source>
</evidence>
<dbReference type="InterPro" id="IPR015422">
    <property type="entry name" value="PyrdxlP-dep_Trfase_small"/>
</dbReference>
<evidence type="ECO:0000256" key="2">
    <source>
        <dbReference type="ARBA" id="ARBA00007441"/>
    </source>
</evidence>
<keyword evidence="4 8" id="KW-0808">Transferase</keyword>
<dbReference type="AlphaFoldDB" id="A0A5B9EAN1"/>
<dbReference type="PANTHER" id="PTHR43488:SF2">
    <property type="entry name" value="GLUTAMATE-PYRUVATE AMINOTRANSFERASE ALAA"/>
    <property type="match status" value="1"/>
</dbReference>
<keyword evidence="9" id="KW-1185">Reference proteome</keyword>
<sequence>MKGMFSRRTAWDISESPYAAAVRQARSSDRIAADLTLSNPTECGFDYDATSILHALIHAEAMGYDPDPRGILSARAAVSGYYAAHDAAVSADNLILTTSTSEAYSYLFRLLCDPGDEVLVPRPSYPLFDFLAGLDNVHLVPYPLFCDHGWHLDLASLEAHIGERTKAVMLVHPNNPTGHFARDAERAALQQLCARHGLALIVDEVFLDYTIEGLGASFTAGEHSALTFVLSGMSKIAGLPQMKAAWLAVQGPTELQREAIARLEVVADTFLSLGTPTQLALPVWLKSAKMIQAQIRQRVRRNLNQLDLLLETTPEVSRLPVEAGWVVVLRIPAVEDDTALAIRLLKEAGVLVHPGSFYGLPEKGWLVASLLPAAPVFEQGIVGLMENLFS</sequence>
<evidence type="ECO:0000259" key="7">
    <source>
        <dbReference type="Pfam" id="PF00155"/>
    </source>
</evidence>
<proteinExistence type="inferred from homology"/>
<dbReference type="PANTHER" id="PTHR43488">
    <property type="entry name" value="GLUTAMATE-PYRUVATE AMINOTRANSFERASE ALAA"/>
    <property type="match status" value="1"/>
</dbReference>
<reference evidence="8 9" key="1">
    <citation type="submission" date="2019-08" db="EMBL/GenBank/DDBJ databases">
        <title>Complete genome sequence of Terriglobus albidus strain ORNL.</title>
        <authorList>
            <person name="Podar M."/>
        </authorList>
    </citation>
    <scope>NUCLEOTIDE SEQUENCE [LARGE SCALE GENOMIC DNA]</scope>
    <source>
        <strain evidence="8 9">ORNL</strain>
    </source>
</reference>
<feature type="domain" description="Aminotransferase class I/classII large" evidence="7">
    <location>
        <begin position="66"/>
        <end position="366"/>
    </location>
</feature>
<dbReference type="EMBL" id="CP042806">
    <property type="protein sequence ID" value="QEE29218.1"/>
    <property type="molecule type" value="Genomic_DNA"/>
</dbReference>
<dbReference type="SUPFAM" id="SSF53383">
    <property type="entry name" value="PLP-dependent transferases"/>
    <property type="match status" value="1"/>
</dbReference>
<evidence type="ECO:0000256" key="6">
    <source>
        <dbReference type="ARBA" id="ARBA00026106"/>
    </source>
</evidence>
<dbReference type="CDD" id="cd00609">
    <property type="entry name" value="AAT_like"/>
    <property type="match status" value="1"/>
</dbReference>
<evidence type="ECO:0000256" key="3">
    <source>
        <dbReference type="ARBA" id="ARBA00022576"/>
    </source>
</evidence>
<dbReference type="InterPro" id="IPR015421">
    <property type="entry name" value="PyrdxlP-dep_Trfase_major"/>
</dbReference>
<accession>A0A5B9EAN1</accession>
<dbReference type="InterPro" id="IPR015424">
    <property type="entry name" value="PyrdxlP-dep_Trfase"/>
</dbReference>
<name>A0A5B9EAN1_9BACT</name>